<feature type="region of interest" description="Disordered" evidence="1">
    <location>
        <begin position="1"/>
        <end position="50"/>
    </location>
</feature>
<name>A0A8C0BK38_9AVES</name>
<dbReference type="Proteomes" id="UP000694555">
    <property type="component" value="Unplaced"/>
</dbReference>
<dbReference type="Ensembl" id="ENSBJAT00000017962.1">
    <property type="protein sequence ID" value="ENSBJAP00000017484.1"/>
    <property type="gene ID" value="ENSBJAG00000011516.1"/>
</dbReference>
<accession>A0A8C0BK38</accession>
<dbReference type="Pfam" id="PF00022">
    <property type="entry name" value="Actin"/>
    <property type="match status" value="1"/>
</dbReference>
<feature type="region of interest" description="Disordered" evidence="1">
    <location>
        <begin position="69"/>
        <end position="117"/>
    </location>
</feature>
<dbReference type="Gene3D" id="3.30.420.40">
    <property type="match status" value="1"/>
</dbReference>
<dbReference type="AlphaFoldDB" id="A0A8C0BK38"/>
<evidence type="ECO:0000313" key="3">
    <source>
        <dbReference type="Proteomes" id="UP000694555"/>
    </source>
</evidence>
<reference evidence="2" key="1">
    <citation type="submission" date="2025-08" db="UniProtKB">
        <authorList>
            <consortium name="Ensembl"/>
        </authorList>
    </citation>
    <scope>IDENTIFICATION</scope>
</reference>
<dbReference type="InterPro" id="IPR043129">
    <property type="entry name" value="ATPase_NBD"/>
</dbReference>
<reference evidence="2" key="2">
    <citation type="submission" date="2025-09" db="UniProtKB">
        <authorList>
            <consortium name="Ensembl"/>
        </authorList>
    </citation>
    <scope>IDENTIFICATION</scope>
</reference>
<feature type="compositionally biased region" description="Pro residues" evidence="1">
    <location>
        <begin position="29"/>
        <end position="45"/>
    </location>
</feature>
<protein>
    <submittedName>
        <fullName evidence="2">Uncharacterized protein</fullName>
    </submittedName>
</protein>
<evidence type="ECO:0000256" key="1">
    <source>
        <dbReference type="SAM" id="MobiDB-lite"/>
    </source>
</evidence>
<evidence type="ECO:0000313" key="2">
    <source>
        <dbReference type="Ensembl" id="ENSBJAP00000017484.1"/>
    </source>
</evidence>
<dbReference type="InterPro" id="IPR004000">
    <property type="entry name" value="Actin"/>
</dbReference>
<feature type="compositionally biased region" description="Pro residues" evidence="1">
    <location>
        <begin position="79"/>
        <end position="88"/>
    </location>
</feature>
<proteinExistence type="predicted"/>
<dbReference type="SUPFAM" id="SSF53067">
    <property type="entry name" value="Actin-like ATPase domain"/>
    <property type="match status" value="1"/>
</dbReference>
<organism evidence="2 3">
    <name type="scientific">Buteo japonicus</name>
    <dbReference type="NCBI Taxonomy" id="224669"/>
    <lineage>
        <taxon>Eukaryota</taxon>
        <taxon>Metazoa</taxon>
        <taxon>Chordata</taxon>
        <taxon>Craniata</taxon>
        <taxon>Vertebrata</taxon>
        <taxon>Euteleostomi</taxon>
        <taxon>Archelosauria</taxon>
        <taxon>Archosauria</taxon>
        <taxon>Dinosauria</taxon>
        <taxon>Saurischia</taxon>
        <taxon>Theropoda</taxon>
        <taxon>Coelurosauria</taxon>
        <taxon>Aves</taxon>
        <taxon>Neognathae</taxon>
        <taxon>Neoaves</taxon>
        <taxon>Telluraves</taxon>
        <taxon>Accipitrimorphae</taxon>
        <taxon>Accipitriformes</taxon>
        <taxon>Accipitridae</taxon>
        <taxon>Accipitrinae</taxon>
        <taxon>Buteo</taxon>
    </lineage>
</organism>
<sequence length="131" mass="13386">MPPHGGGATAYIPLHGTTRPQLSHAPPHNKTPPPFPPQTPAPPPSGDEVGALVFDIGSFSVRAGYAGEDCPKVGVTMRPGPPTPPPSPSTTATSSSKVKGWGHRRGVCGQVGQGRGPDAGVLVVVTHQWPP</sequence>
<keyword evidence="3" id="KW-1185">Reference proteome</keyword>